<dbReference type="InterPro" id="IPR025714">
    <property type="entry name" value="Methyltranfer_dom"/>
</dbReference>
<dbReference type="Gene3D" id="3.40.50.150">
    <property type="entry name" value="Vaccinia Virus protein VP39"/>
    <property type="match status" value="1"/>
</dbReference>
<accession>A0A365XVM7</accession>
<name>A0A365XVM7_9BACT</name>
<evidence type="ECO:0000313" key="3">
    <source>
        <dbReference type="Proteomes" id="UP000253410"/>
    </source>
</evidence>
<dbReference type="SUPFAM" id="SSF53335">
    <property type="entry name" value="S-adenosyl-L-methionine-dependent methyltransferases"/>
    <property type="match status" value="1"/>
</dbReference>
<dbReference type="OrthoDB" id="9789123at2"/>
<organism evidence="2 3">
    <name type="scientific">Chitinophaga flava</name>
    <dbReference type="NCBI Taxonomy" id="2259036"/>
    <lineage>
        <taxon>Bacteria</taxon>
        <taxon>Pseudomonadati</taxon>
        <taxon>Bacteroidota</taxon>
        <taxon>Chitinophagia</taxon>
        <taxon>Chitinophagales</taxon>
        <taxon>Chitinophagaceae</taxon>
        <taxon>Chitinophaga</taxon>
    </lineage>
</organism>
<evidence type="ECO:0000313" key="2">
    <source>
        <dbReference type="EMBL" id="RBL90422.1"/>
    </source>
</evidence>
<keyword evidence="2" id="KW-0489">Methyltransferase</keyword>
<dbReference type="RefSeq" id="WP_113619171.1">
    <property type="nucleotide sequence ID" value="NZ_QFFJ01000002.1"/>
</dbReference>
<sequence>MNRDKATERAAMPKGTSVVLDSRTLQSSYATLIPLLKEGMHVLDLGCGTGAISAGIAVAVGPSGTVTGIDNSGHLIDKGQVDYQGVSNLTLLTADIFTWQPIRKFELVVSARVFQWLSNPADALKKCAAMLVPGGKLSVLDYNHARLEWEPAPPPAMQRFYRAFLDWRADAGMDNEMADHLPALFQQAGFSQIKVQEANESCRRGEAGFADKAAIWSAVARLRGPQMVQSGFITETERLQAIDDYDAWLKEGALSMTMKLKDIQAVLSS</sequence>
<feature type="domain" description="Methyltransferase" evidence="1">
    <location>
        <begin position="37"/>
        <end position="146"/>
    </location>
</feature>
<reference evidence="2 3" key="1">
    <citation type="submission" date="2018-05" db="EMBL/GenBank/DDBJ databases">
        <title>Chitinophaga sp. K3CV102501T nov., isolated from isolated from a monsoon evergreen broad-leaved forest soil.</title>
        <authorList>
            <person name="Lv Y."/>
        </authorList>
    </citation>
    <scope>NUCLEOTIDE SEQUENCE [LARGE SCALE GENOMIC DNA]</scope>
    <source>
        <strain evidence="2 3">GDMCC 1.1325</strain>
    </source>
</reference>
<gene>
    <name evidence="2" type="ORF">DF182_28595</name>
</gene>
<dbReference type="CDD" id="cd02440">
    <property type="entry name" value="AdoMet_MTases"/>
    <property type="match status" value="1"/>
</dbReference>
<dbReference type="InterPro" id="IPR029063">
    <property type="entry name" value="SAM-dependent_MTases_sf"/>
</dbReference>
<comment type="caution">
    <text evidence="2">The sequence shown here is derived from an EMBL/GenBank/DDBJ whole genome shotgun (WGS) entry which is preliminary data.</text>
</comment>
<dbReference type="PANTHER" id="PTHR43861">
    <property type="entry name" value="TRANS-ACONITATE 2-METHYLTRANSFERASE-RELATED"/>
    <property type="match status" value="1"/>
</dbReference>
<proteinExistence type="predicted"/>
<dbReference type="AlphaFoldDB" id="A0A365XVM7"/>
<dbReference type="GO" id="GO:0032259">
    <property type="term" value="P:methylation"/>
    <property type="evidence" value="ECO:0007669"/>
    <property type="project" value="UniProtKB-KW"/>
</dbReference>
<keyword evidence="2" id="KW-0808">Transferase</keyword>
<dbReference type="EMBL" id="QFFJ01000002">
    <property type="protein sequence ID" value="RBL90422.1"/>
    <property type="molecule type" value="Genomic_DNA"/>
</dbReference>
<dbReference type="Pfam" id="PF13847">
    <property type="entry name" value="Methyltransf_31"/>
    <property type="match status" value="1"/>
</dbReference>
<dbReference type="GO" id="GO:0008168">
    <property type="term" value="F:methyltransferase activity"/>
    <property type="evidence" value="ECO:0007669"/>
    <property type="project" value="UniProtKB-KW"/>
</dbReference>
<evidence type="ECO:0000259" key="1">
    <source>
        <dbReference type="Pfam" id="PF13847"/>
    </source>
</evidence>
<dbReference type="Proteomes" id="UP000253410">
    <property type="component" value="Unassembled WGS sequence"/>
</dbReference>
<keyword evidence="3" id="KW-1185">Reference proteome</keyword>
<protein>
    <submittedName>
        <fullName evidence="2">Methyltransferase</fullName>
    </submittedName>
</protein>